<dbReference type="Pfam" id="PF13450">
    <property type="entry name" value="NAD_binding_8"/>
    <property type="match status" value="1"/>
</dbReference>
<dbReference type="Gene3D" id="3.50.50.60">
    <property type="entry name" value="FAD/NAD(P)-binding domain"/>
    <property type="match status" value="1"/>
</dbReference>
<dbReference type="GeneID" id="19402675"/>
<name>R0JLV2_EXST2</name>
<evidence type="ECO:0008006" key="5">
    <source>
        <dbReference type="Google" id="ProtNLM"/>
    </source>
</evidence>
<dbReference type="SUPFAM" id="SSF51905">
    <property type="entry name" value="FAD/NAD(P)-binding domain"/>
    <property type="match status" value="1"/>
</dbReference>
<reference evidence="3 4" key="2">
    <citation type="journal article" date="2013" name="PLoS Genet.">
        <title>Comparative genome structure, secondary metabolite, and effector coding capacity across Cochliobolus pathogens.</title>
        <authorList>
            <person name="Condon B.J."/>
            <person name="Leng Y."/>
            <person name="Wu D."/>
            <person name="Bushley K.E."/>
            <person name="Ohm R.A."/>
            <person name="Otillar R."/>
            <person name="Martin J."/>
            <person name="Schackwitz W."/>
            <person name="Grimwood J."/>
            <person name="MohdZainudin N."/>
            <person name="Xue C."/>
            <person name="Wang R."/>
            <person name="Manning V.A."/>
            <person name="Dhillon B."/>
            <person name="Tu Z.J."/>
            <person name="Steffenson B.J."/>
            <person name="Salamov A."/>
            <person name="Sun H."/>
            <person name="Lowry S."/>
            <person name="LaButti K."/>
            <person name="Han J."/>
            <person name="Copeland A."/>
            <person name="Lindquist E."/>
            <person name="Barry K."/>
            <person name="Schmutz J."/>
            <person name="Baker S.E."/>
            <person name="Ciuffetti L.M."/>
            <person name="Grigoriev I.V."/>
            <person name="Zhong S."/>
            <person name="Turgeon B.G."/>
        </authorList>
    </citation>
    <scope>NUCLEOTIDE SEQUENCE [LARGE SCALE GENOMIC DNA]</scope>
    <source>
        <strain evidence="4">28A</strain>
    </source>
</reference>
<dbReference type="Proteomes" id="UP000016935">
    <property type="component" value="Unassembled WGS sequence"/>
</dbReference>
<keyword evidence="4" id="KW-1185">Reference proteome</keyword>
<dbReference type="InterPro" id="IPR051209">
    <property type="entry name" value="FAD-bind_Monooxygenase_sf"/>
</dbReference>
<gene>
    <name evidence="3" type="ORF">SETTUDRAFT_23452</name>
</gene>
<reference evidence="3 4" key="1">
    <citation type="journal article" date="2012" name="PLoS Pathog.">
        <title>Diverse lifestyles and strategies of plant pathogenesis encoded in the genomes of eighteen Dothideomycetes fungi.</title>
        <authorList>
            <person name="Ohm R.A."/>
            <person name="Feau N."/>
            <person name="Henrissat B."/>
            <person name="Schoch C.L."/>
            <person name="Horwitz B.A."/>
            <person name="Barry K.W."/>
            <person name="Condon B.J."/>
            <person name="Copeland A.C."/>
            <person name="Dhillon B."/>
            <person name="Glaser F."/>
            <person name="Hesse C.N."/>
            <person name="Kosti I."/>
            <person name="LaButti K."/>
            <person name="Lindquist E.A."/>
            <person name="Lucas S."/>
            <person name="Salamov A.A."/>
            <person name="Bradshaw R.E."/>
            <person name="Ciuffetti L."/>
            <person name="Hamelin R.C."/>
            <person name="Kema G.H.J."/>
            <person name="Lawrence C."/>
            <person name="Scott J.A."/>
            <person name="Spatafora J.W."/>
            <person name="Turgeon B.G."/>
            <person name="de Wit P.J.G.M."/>
            <person name="Zhong S."/>
            <person name="Goodwin S.B."/>
            <person name="Grigoriev I.V."/>
        </authorList>
    </citation>
    <scope>NUCLEOTIDE SEQUENCE [LARGE SCALE GENOMIC DNA]</scope>
    <source>
        <strain evidence="4">28A</strain>
    </source>
</reference>
<evidence type="ECO:0000256" key="2">
    <source>
        <dbReference type="SAM" id="Phobius"/>
    </source>
</evidence>
<accession>R0JLV2</accession>
<organism evidence="3 4">
    <name type="scientific">Exserohilum turcicum (strain 28A)</name>
    <name type="common">Northern leaf blight fungus</name>
    <name type="synonym">Setosphaeria turcica</name>
    <dbReference type="NCBI Taxonomy" id="671987"/>
    <lineage>
        <taxon>Eukaryota</taxon>
        <taxon>Fungi</taxon>
        <taxon>Dikarya</taxon>
        <taxon>Ascomycota</taxon>
        <taxon>Pezizomycotina</taxon>
        <taxon>Dothideomycetes</taxon>
        <taxon>Pleosporomycetidae</taxon>
        <taxon>Pleosporales</taxon>
        <taxon>Pleosporineae</taxon>
        <taxon>Pleosporaceae</taxon>
        <taxon>Exserohilum</taxon>
    </lineage>
</organism>
<comment type="similarity">
    <text evidence="1">Belongs to the FAD-binding monooxygenase family.</text>
</comment>
<dbReference type="OrthoDB" id="3971593at2759"/>
<evidence type="ECO:0000313" key="3">
    <source>
        <dbReference type="EMBL" id="EOA82213.1"/>
    </source>
</evidence>
<dbReference type="InterPro" id="IPR036188">
    <property type="entry name" value="FAD/NAD-bd_sf"/>
</dbReference>
<evidence type="ECO:0000256" key="1">
    <source>
        <dbReference type="ARBA" id="ARBA00010139"/>
    </source>
</evidence>
<keyword evidence="2" id="KW-0472">Membrane</keyword>
<sequence>MITDSIRRVNGYDKNAYTYYPVVIVGAGASGIAAACQLKQQLGTDQFRVFDRQAGIGGTWWINRYPGVAWGNTSRETDLRHL</sequence>
<evidence type="ECO:0000313" key="4">
    <source>
        <dbReference type="Proteomes" id="UP000016935"/>
    </source>
</evidence>
<dbReference type="RefSeq" id="XP_008030070.1">
    <property type="nucleotide sequence ID" value="XM_008031879.1"/>
</dbReference>
<protein>
    <recommendedName>
        <fullName evidence="5">Flavin-containing monooxygenase</fullName>
    </recommendedName>
</protein>
<proteinExistence type="inferred from homology"/>
<keyword evidence="2" id="KW-1133">Transmembrane helix</keyword>
<dbReference type="EMBL" id="KB908855">
    <property type="protein sequence ID" value="EOA82213.1"/>
    <property type="molecule type" value="Genomic_DNA"/>
</dbReference>
<feature type="transmembrane region" description="Helical" evidence="2">
    <location>
        <begin position="17"/>
        <end position="38"/>
    </location>
</feature>
<dbReference type="AlphaFoldDB" id="R0JLV2"/>
<dbReference type="HOGENOM" id="CLU_194742_0_0_1"/>
<keyword evidence="2" id="KW-0812">Transmembrane</keyword>
<dbReference type="PANTHER" id="PTHR42877">
    <property type="entry name" value="L-ORNITHINE N(5)-MONOOXYGENASE-RELATED"/>
    <property type="match status" value="1"/>
</dbReference>
<dbReference type="PANTHER" id="PTHR42877:SF10">
    <property type="entry name" value="L-ORNITHINE N(5)-OXYGENASE"/>
    <property type="match status" value="1"/>
</dbReference>